<dbReference type="Proteomes" id="UP000034539">
    <property type="component" value="Unassembled WGS sequence"/>
</dbReference>
<dbReference type="AlphaFoldDB" id="A0A0G0T7B5"/>
<reference evidence="1 2" key="1">
    <citation type="journal article" date="2015" name="Nature">
        <title>rRNA introns, odd ribosomes, and small enigmatic genomes across a large radiation of phyla.</title>
        <authorList>
            <person name="Brown C.T."/>
            <person name="Hug L.A."/>
            <person name="Thomas B.C."/>
            <person name="Sharon I."/>
            <person name="Castelle C.J."/>
            <person name="Singh A."/>
            <person name="Wilkins M.J."/>
            <person name="Williams K.H."/>
            <person name="Banfield J.F."/>
        </authorList>
    </citation>
    <scope>NUCLEOTIDE SEQUENCE [LARGE SCALE GENOMIC DNA]</scope>
</reference>
<sequence length="110" mass="12965">MAKIFYDNLVMLEEVVTEIDIHDLTTKERAELILLVDQIIHQHTLDVILTHLPKEKHPHFLSKFTKAPHDSQLLTYLKTETTVDIELEITNRAKEVKKEIIEEIRKAKRK</sequence>
<evidence type="ECO:0000313" key="2">
    <source>
        <dbReference type="Proteomes" id="UP000034539"/>
    </source>
</evidence>
<organism evidence="1 2">
    <name type="scientific">Candidatus Gottesmanbacteria bacterium GW2011_GWC2_39_8</name>
    <dbReference type="NCBI Taxonomy" id="1618450"/>
    <lineage>
        <taxon>Bacteria</taxon>
        <taxon>Candidatus Gottesmaniibacteriota</taxon>
    </lineage>
</organism>
<protein>
    <submittedName>
        <fullName evidence="1">Uncharacterized protein</fullName>
    </submittedName>
</protein>
<comment type="caution">
    <text evidence="1">The sequence shown here is derived from an EMBL/GenBank/DDBJ whole genome shotgun (WGS) entry which is preliminary data.</text>
</comment>
<gene>
    <name evidence="1" type="ORF">UT63_C0012G0011</name>
</gene>
<accession>A0A0G0T7B5</accession>
<proteinExistence type="predicted"/>
<evidence type="ECO:0000313" key="1">
    <source>
        <dbReference type="EMBL" id="KKR33732.1"/>
    </source>
</evidence>
<name>A0A0G0T7B5_9BACT</name>
<dbReference type="EMBL" id="LBXN01000012">
    <property type="protein sequence ID" value="KKR33732.1"/>
    <property type="molecule type" value="Genomic_DNA"/>
</dbReference>